<name>A0A1U9QTH4_STRNV</name>
<protein>
    <submittedName>
        <fullName evidence="2">Polyketide cyclase /reductase</fullName>
    </submittedName>
</protein>
<dbReference type="EMBL" id="CP018047">
    <property type="protein sequence ID" value="AQU67477.1"/>
    <property type="molecule type" value="Genomic_DNA"/>
</dbReference>
<dbReference type="InterPro" id="IPR023393">
    <property type="entry name" value="START-like_dom_sf"/>
</dbReference>
<feature type="signal peptide" evidence="1">
    <location>
        <begin position="1"/>
        <end position="36"/>
    </location>
</feature>
<dbReference type="OrthoDB" id="156693at2"/>
<dbReference type="InterPro" id="IPR019587">
    <property type="entry name" value="Polyketide_cyclase/dehydratase"/>
</dbReference>
<dbReference type="RefSeq" id="WP_078076043.1">
    <property type="nucleotide sequence ID" value="NZ_CP018047.1"/>
</dbReference>
<dbReference type="AlphaFoldDB" id="A0A1U9QTH4"/>
<evidence type="ECO:0000256" key="1">
    <source>
        <dbReference type="SAM" id="SignalP"/>
    </source>
</evidence>
<evidence type="ECO:0000313" key="3">
    <source>
        <dbReference type="Proteomes" id="UP000189677"/>
    </source>
</evidence>
<reference evidence="2 3" key="1">
    <citation type="submission" date="2016-11" db="EMBL/GenBank/DDBJ databases">
        <title>Complete genome sequence of Streptomyces niveus SCSIO 3406.</title>
        <authorList>
            <person name="Zhu Q."/>
            <person name="Cheng W."/>
            <person name="Song Y."/>
            <person name="Li Q."/>
            <person name="Ju J."/>
        </authorList>
    </citation>
    <scope>NUCLEOTIDE SEQUENCE [LARGE SCALE GENOMIC DNA]</scope>
    <source>
        <strain evidence="2 3">SCSIO 3406</strain>
    </source>
</reference>
<accession>A0A1U9QTH4</accession>
<dbReference type="Pfam" id="PF10604">
    <property type="entry name" value="Polyketide_cyc2"/>
    <property type="match status" value="1"/>
</dbReference>
<keyword evidence="1" id="KW-0732">Signal</keyword>
<dbReference type="KEGG" id="snw:BBN63_15720"/>
<proteinExistence type="predicted"/>
<organism evidence="2 3">
    <name type="scientific">Streptomyces niveus</name>
    <name type="common">Streptomyces spheroides</name>
    <dbReference type="NCBI Taxonomy" id="193462"/>
    <lineage>
        <taxon>Bacteria</taxon>
        <taxon>Bacillati</taxon>
        <taxon>Actinomycetota</taxon>
        <taxon>Actinomycetes</taxon>
        <taxon>Kitasatosporales</taxon>
        <taxon>Streptomycetaceae</taxon>
        <taxon>Streptomyces</taxon>
    </lineage>
</organism>
<dbReference type="Proteomes" id="UP000189677">
    <property type="component" value="Chromosome"/>
</dbReference>
<sequence>MSPSAGTRRTNVRAALFTAPLVVLGVLGTAVAPAGATPYTPHASHTPHHPAKSLTCRGEGVDRDALIRYRTSTVIDAPLSTIWKIQTDVERWPSWQAPVATIERLDHGPFRAGSAFRWTTPVPQTPTTPATTLEITSTVEQLKRKSCIRWTGPAIGEGLRIDRGVHVWNFTEVRGGVRVSTEETHVGEQIESNVPLATEILGQGLEGWLSELKVTAEARAHG</sequence>
<dbReference type="Gene3D" id="3.30.530.20">
    <property type="match status" value="1"/>
</dbReference>
<keyword evidence="3" id="KW-1185">Reference proteome</keyword>
<dbReference type="SUPFAM" id="SSF55961">
    <property type="entry name" value="Bet v1-like"/>
    <property type="match status" value="1"/>
</dbReference>
<feature type="chain" id="PRO_5012007553" evidence="1">
    <location>
        <begin position="37"/>
        <end position="222"/>
    </location>
</feature>
<gene>
    <name evidence="2" type="ORF">BBN63_15720</name>
</gene>
<evidence type="ECO:0000313" key="2">
    <source>
        <dbReference type="EMBL" id="AQU67477.1"/>
    </source>
</evidence>